<keyword evidence="5" id="KW-1185">Reference proteome</keyword>
<protein>
    <recommendedName>
        <fullName evidence="3">PLAT domain-containing protein</fullName>
    </recommendedName>
</protein>
<comment type="caution">
    <text evidence="1">Lacks conserved residue(s) required for the propagation of feature annotation.</text>
</comment>
<dbReference type="Pfam" id="PF06232">
    <property type="entry name" value="ATS3"/>
    <property type="match status" value="1"/>
</dbReference>
<evidence type="ECO:0000256" key="2">
    <source>
        <dbReference type="SAM" id="SignalP"/>
    </source>
</evidence>
<feature type="signal peptide" evidence="2">
    <location>
        <begin position="1"/>
        <end position="22"/>
    </location>
</feature>
<dbReference type="Gene3D" id="2.60.60.20">
    <property type="entry name" value="PLAT/LH2 domain"/>
    <property type="match status" value="1"/>
</dbReference>
<comment type="caution">
    <text evidence="4">The sequence shown here is derived from an EMBL/GenBank/DDBJ whole genome shotgun (WGS) entry which is preliminary data.</text>
</comment>
<gene>
    <name evidence="4" type="ORF">SASPL_143642</name>
</gene>
<keyword evidence="2" id="KW-0732">Signal</keyword>
<dbReference type="PANTHER" id="PTHR31718:SF0">
    <property type="entry name" value="PLAT DOMAIN-CONTAINING PROTEIN 2"/>
    <property type="match status" value="1"/>
</dbReference>
<feature type="domain" description="PLAT" evidence="3">
    <location>
        <begin position="27"/>
        <end position="150"/>
    </location>
</feature>
<sequence length="169" mass="18505">MEIKHLSLKLLILFSCIVYTYGNATDCVYTIYVETGNIPLAGTRSNLTLFLSDSTKAQLPIVNLKDWGLMGSAHNYFGHGEVDLFAGKGPCLRGPVCSIIIVLDGFDNWYCQSIEITTVGSGKSCSQKKFEVKKWLDVIKGSAVILQDECSDDDDDSVVGNDPLGRSKE</sequence>
<dbReference type="InterPro" id="IPR036392">
    <property type="entry name" value="PLAT/LH2_dom_sf"/>
</dbReference>
<evidence type="ECO:0000313" key="4">
    <source>
        <dbReference type="EMBL" id="KAG6397475.1"/>
    </source>
</evidence>
<evidence type="ECO:0000259" key="3">
    <source>
        <dbReference type="PROSITE" id="PS50095"/>
    </source>
</evidence>
<dbReference type="PROSITE" id="PS50095">
    <property type="entry name" value="PLAT"/>
    <property type="match status" value="1"/>
</dbReference>
<organism evidence="4">
    <name type="scientific">Salvia splendens</name>
    <name type="common">Scarlet sage</name>
    <dbReference type="NCBI Taxonomy" id="180675"/>
    <lineage>
        <taxon>Eukaryota</taxon>
        <taxon>Viridiplantae</taxon>
        <taxon>Streptophyta</taxon>
        <taxon>Embryophyta</taxon>
        <taxon>Tracheophyta</taxon>
        <taxon>Spermatophyta</taxon>
        <taxon>Magnoliopsida</taxon>
        <taxon>eudicotyledons</taxon>
        <taxon>Gunneridae</taxon>
        <taxon>Pentapetalae</taxon>
        <taxon>asterids</taxon>
        <taxon>lamiids</taxon>
        <taxon>Lamiales</taxon>
        <taxon>Lamiaceae</taxon>
        <taxon>Nepetoideae</taxon>
        <taxon>Mentheae</taxon>
        <taxon>Salviinae</taxon>
        <taxon>Salvia</taxon>
        <taxon>Salvia subgen. Calosphace</taxon>
        <taxon>core Calosphace</taxon>
    </lineage>
</organism>
<dbReference type="InterPro" id="IPR010417">
    <property type="entry name" value="Embryo-specific_ATS3"/>
</dbReference>
<feature type="chain" id="PRO_5036475893" description="PLAT domain-containing protein" evidence="2">
    <location>
        <begin position="23"/>
        <end position="169"/>
    </location>
</feature>
<reference evidence="4" key="1">
    <citation type="submission" date="2018-01" db="EMBL/GenBank/DDBJ databases">
        <authorList>
            <person name="Mao J.F."/>
        </authorList>
    </citation>
    <scope>NUCLEOTIDE SEQUENCE</scope>
    <source>
        <strain evidence="4">Huo1</strain>
        <tissue evidence="4">Leaf</tissue>
    </source>
</reference>
<reference evidence="4" key="2">
    <citation type="submission" date="2020-08" db="EMBL/GenBank/DDBJ databases">
        <title>Plant Genome Project.</title>
        <authorList>
            <person name="Zhang R.-G."/>
        </authorList>
    </citation>
    <scope>NUCLEOTIDE SEQUENCE</scope>
    <source>
        <strain evidence="4">Huo1</strain>
        <tissue evidence="4">Leaf</tissue>
    </source>
</reference>
<dbReference type="OrthoDB" id="1985859at2759"/>
<dbReference type="AlphaFoldDB" id="A0A8X8WN09"/>
<dbReference type="EMBL" id="PNBA02000016">
    <property type="protein sequence ID" value="KAG6397475.1"/>
    <property type="molecule type" value="Genomic_DNA"/>
</dbReference>
<proteinExistence type="predicted"/>
<evidence type="ECO:0000313" key="5">
    <source>
        <dbReference type="Proteomes" id="UP000298416"/>
    </source>
</evidence>
<evidence type="ECO:0000256" key="1">
    <source>
        <dbReference type="PROSITE-ProRule" id="PRU00152"/>
    </source>
</evidence>
<dbReference type="PANTHER" id="PTHR31718">
    <property type="entry name" value="PLAT DOMAIN-CONTAINING PROTEIN"/>
    <property type="match status" value="1"/>
</dbReference>
<dbReference type="SUPFAM" id="SSF49723">
    <property type="entry name" value="Lipase/lipooxygenase domain (PLAT/LH2 domain)"/>
    <property type="match status" value="1"/>
</dbReference>
<name>A0A8X8WN09_SALSN</name>
<dbReference type="InterPro" id="IPR001024">
    <property type="entry name" value="PLAT/LH2_dom"/>
</dbReference>
<accession>A0A8X8WN09</accession>
<dbReference type="Proteomes" id="UP000298416">
    <property type="component" value="Unassembled WGS sequence"/>
</dbReference>